<gene>
    <name evidence="1" type="ORF">ENS19_07930</name>
</gene>
<proteinExistence type="predicted"/>
<reference evidence="1" key="1">
    <citation type="journal article" date="2020" name="mSystems">
        <title>Genome- and Community-Level Interaction Insights into Carbon Utilization and Element Cycling Functions of Hydrothermarchaeota in Hydrothermal Sediment.</title>
        <authorList>
            <person name="Zhou Z."/>
            <person name="Liu Y."/>
            <person name="Xu W."/>
            <person name="Pan J."/>
            <person name="Luo Z.H."/>
            <person name="Li M."/>
        </authorList>
    </citation>
    <scope>NUCLEOTIDE SEQUENCE [LARGE SCALE GENOMIC DNA]</scope>
    <source>
        <strain evidence="1">SpSt-468</strain>
    </source>
</reference>
<accession>A0A7C3J4Z6</accession>
<evidence type="ECO:0000313" key="1">
    <source>
        <dbReference type="EMBL" id="HFK21186.1"/>
    </source>
</evidence>
<name>A0A7C3J4Z6_9CREN</name>
<dbReference type="EMBL" id="DSTX01000013">
    <property type="protein sequence ID" value="HFK21186.1"/>
    <property type="molecule type" value="Genomic_DNA"/>
</dbReference>
<dbReference type="AlphaFoldDB" id="A0A7C3J4Z6"/>
<organism evidence="1">
    <name type="scientific">Candidatus Methanomethylicus mesodigestus</name>
    <dbReference type="NCBI Taxonomy" id="1867258"/>
    <lineage>
        <taxon>Archaea</taxon>
        <taxon>Thermoproteota</taxon>
        <taxon>Methanosuratincolia</taxon>
        <taxon>Candidatus Methanomethylicales</taxon>
        <taxon>Candidatus Methanomethylicaceae</taxon>
        <taxon>Candidatus Methanomethylicus</taxon>
    </lineage>
</organism>
<comment type="caution">
    <text evidence="1">The sequence shown here is derived from an EMBL/GenBank/DDBJ whole genome shotgun (WGS) entry which is preliminary data.</text>
</comment>
<protein>
    <submittedName>
        <fullName evidence="1">Uncharacterized protein</fullName>
    </submittedName>
</protein>
<sequence>MKRIIVLPILALVFTASLMALCAYSEMGWGNRTYDSALRETIGLPSIAVGTNYEGTRNPLLEIFVRSLYDVPGGHDYVVSSSFIDTPMRLGFYRESVPGFNMTMRKG</sequence>